<dbReference type="RefSeq" id="WP_170037396.1">
    <property type="nucleotide sequence ID" value="NZ_JABDTL010000002.1"/>
</dbReference>
<dbReference type="GO" id="GO:0005840">
    <property type="term" value="C:ribosome"/>
    <property type="evidence" value="ECO:0007669"/>
    <property type="project" value="UniProtKB-KW"/>
</dbReference>
<organism evidence="9 10">
    <name type="scientific">Longimicrobium terrae</name>
    <dbReference type="NCBI Taxonomy" id="1639882"/>
    <lineage>
        <taxon>Bacteria</taxon>
        <taxon>Pseudomonadati</taxon>
        <taxon>Gemmatimonadota</taxon>
        <taxon>Longimicrobiia</taxon>
        <taxon>Longimicrobiales</taxon>
        <taxon>Longimicrobiaceae</taxon>
        <taxon>Longimicrobium</taxon>
    </lineage>
</organism>
<sequence>MPRVKTNVARLKRKNQILEHAKGYFGRRKNLYKTAKEAVERARKYAYRDRKNRKREFRRLWIIRINAAARMNDMSYSRFIDGLNKAGIQIDRKSLADIAVRDPNAFAQLATAAKTAQS</sequence>
<dbReference type="GO" id="GO:0003735">
    <property type="term" value="F:structural constituent of ribosome"/>
    <property type="evidence" value="ECO:0007669"/>
    <property type="project" value="InterPro"/>
</dbReference>
<evidence type="ECO:0000313" key="10">
    <source>
        <dbReference type="Proteomes" id="UP000582837"/>
    </source>
</evidence>
<dbReference type="GO" id="GO:0000027">
    <property type="term" value="P:ribosomal large subunit assembly"/>
    <property type="evidence" value="ECO:0007669"/>
    <property type="project" value="UniProtKB-UniRule"/>
</dbReference>
<dbReference type="EMBL" id="JACHIA010000002">
    <property type="protein sequence ID" value="MBB6069545.1"/>
    <property type="molecule type" value="Genomic_DNA"/>
</dbReference>
<dbReference type="InterPro" id="IPR035566">
    <property type="entry name" value="Ribosomal_protein_bL20_C"/>
</dbReference>
<dbReference type="InterPro" id="IPR049946">
    <property type="entry name" value="RIBOSOMAL_L20_CS"/>
</dbReference>
<accession>A0A841GWK1</accession>
<evidence type="ECO:0000256" key="2">
    <source>
        <dbReference type="ARBA" id="ARBA00022730"/>
    </source>
</evidence>
<comment type="function">
    <text evidence="7 8">Binds directly to 23S ribosomal RNA and is necessary for the in vitro assembly process of the 50S ribosomal subunit. It is not involved in the protein synthesizing functions of that subunit.</text>
</comment>
<proteinExistence type="inferred from homology"/>
<dbReference type="AlphaFoldDB" id="A0A841GWK1"/>
<comment type="caution">
    <text evidence="9">The sequence shown here is derived from an EMBL/GenBank/DDBJ whole genome shotgun (WGS) entry which is preliminary data.</text>
</comment>
<dbReference type="GO" id="GO:0019843">
    <property type="term" value="F:rRNA binding"/>
    <property type="evidence" value="ECO:0007669"/>
    <property type="project" value="UniProtKB-UniRule"/>
</dbReference>
<dbReference type="CDD" id="cd07026">
    <property type="entry name" value="Ribosomal_L20"/>
    <property type="match status" value="1"/>
</dbReference>
<evidence type="ECO:0000256" key="1">
    <source>
        <dbReference type="ARBA" id="ARBA00007698"/>
    </source>
</evidence>
<dbReference type="SUPFAM" id="SSF74731">
    <property type="entry name" value="Ribosomal protein L20"/>
    <property type="match status" value="1"/>
</dbReference>
<dbReference type="HAMAP" id="MF_00382">
    <property type="entry name" value="Ribosomal_bL20"/>
    <property type="match status" value="1"/>
</dbReference>
<reference evidence="9 10" key="1">
    <citation type="submission" date="2020-08" db="EMBL/GenBank/DDBJ databases">
        <title>Genomic Encyclopedia of Type Strains, Phase IV (KMG-IV): sequencing the most valuable type-strain genomes for metagenomic binning, comparative biology and taxonomic classification.</title>
        <authorList>
            <person name="Goeker M."/>
        </authorList>
    </citation>
    <scope>NUCLEOTIDE SEQUENCE [LARGE SCALE GENOMIC DNA]</scope>
    <source>
        <strain evidence="9 10">DSM 29007</strain>
    </source>
</reference>
<evidence type="ECO:0000256" key="5">
    <source>
        <dbReference type="ARBA" id="ARBA00023274"/>
    </source>
</evidence>
<dbReference type="PRINTS" id="PR00062">
    <property type="entry name" value="RIBOSOMALL20"/>
</dbReference>
<dbReference type="PANTHER" id="PTHR10986">
    <property type="entry name" value="39S RIBOSOMAL PROTEIN L20"/>
    <property type="match status" value="1"/>
</dbReference>
<evidence type="ECO:0000256" key="3">
    <source>
        <dbReference type="ARBA" id="ARBA00022884"/>
    </source>
</evidence>
<evidence type="ECO:0000256" key="4">
    <source>
        <dbReference type="ARBA" id="ARBA00022980"/>
    </source>
</evidence>
<evidence type="ECO:0000256" key="6">
    <source>
        <dbReference type="ARBA" id="ARBA00035172"/>
    </source>
</evidence>
<keyword evidence="10" id="KW-1185">Reference proteome</keyword>
<keyword evidence="2 7" id="KW-0699">rRNA-binding</keyword>
<dbReference type="Pfam" id="PF00453">
    <property type="entry name" value="Ribosomal_L20"/>
    <property type="match status" value="1"/>
</dbReference>
<protein>
    <recommendedName>
        <fullName evidence="6 7">Large ribosomal subunit protein bL20</fullName>
    </recommendedName>
</protein>
<dbReference type="FunFam" id="1.10.1900.20:FF:000001">
    <property type="entry name" value="50S ribosomal protein L20"/>
    <property type="match status" value="1"/>
</dbReference>
<keyword evidence="4 7" id="KW-0689">Ribosomal protein</keyword>
<evidence type="ECO:0000256" key="8">
    <source>
        <dbReference type="RuleBase" id="RU000560"/>
    </source>
</evidence>
<evidence type="ECO:0000256" key="7">
    <source>
        <dbReference type="HAMAP-Rule" id="MF_00382"/>
    </source>
</evidence>
<evidence type="ECO:0000313" key="9">
    <source>
        <dbReference type="EMBL" id="MBB6069545.1"/>
    </source>
</evidence>
<keyword evidence="3 7" id="KW-0694">RNA-binding</keyword>
<dbReference type="Gene3D" id="6.10.160.10">
    <property type="match status" value="1"/>
</dbReference>
<dbReference type="PROSITE" id="PS00937">
    <property type="entry name" value="RIBOSOMAL_L20"/>
    <property type="match status" value="1"/>
</dbReference>
<keyword evidence="5 7" id="KW-0687">Ribonucleoprotein</keyword>
<dbReference type="NCBIfam" id="TIGR01032">
    <property type="entry name" value="rplT_bact"/>
    <property type="match status" value="1"/>
</dbReference>
<dbReference type="GO" id="GO:1990904">
    <property type="term" value="C:ribonucleoprotein complex"/>
    <property type="evidence" value="ECO:0007669"/>
    <property type="project" value="UniProtKB-KW"/>
</dbReference>
<dbReference type="InterPro" id="IPR005813">
    <property type="entry name" value="Ribosomal_bL20"/>
</dbReference>
<dbReference type="GO" id="GO:0006412">
    <property type="term" value="P:translation"/>
    <property type="evidence" value="ECO:0007669"/>
    <property type="project" value="InterPro"/>
</dbReference>
<comment type="similarity">
    <text evidence="1 7 8">Belongs to the bacterial ribosomal protein bL20 family.</text>
</comment>
<dbReference type="Proteomes" id="UP000582837">
    <property type="component" value="Unassembled WGS sequence"/>
</dbReference>
<dbReference type="Gene3D" id="1.10.1900.20">
    <property type="entry name" value="Ribosomal protein L20"/>
    <property type="match status" value="1"/>
</dbReference>
<name>A0A841GWK1_9BACT</name>
<gene>
    <name evidence="7" type="primary">rplT</name>
    <name evidence="9" type="ORF">HNQ61_001160</name>
</gene>